<dbReference type="AlphaFoldDB" id="A0A0R3SDX8"/>
<dbReference type="GO" id="GO:0005509">
    <property type="term" value="F:calcium ion binding"/>
    <property type="evidence" value="ECO:0007669"/>
    <property type="project" value="InterPro"/>
</dbReference>
<evidence type="ECO:0000259" key="2">
    <source>
        <dbReference type="PROSITE" id="PS50222"/>
    </source>
</evidence>
<evidence type="ECO:0000313" key="6">
    <source>
        <dbReference type="Proteomes" id="UP000321570"/>
    </source>
</evidence>
<evidence type="ECO:0000256" key="1">
    <source>
        <dbReference type="ARBA" id="ARBA00022837"/>
    </source>
</evidence>
<evidence type="ECO:0000313" key="3">
    <source>
        <dbReference type="EMBL" id="VDL24013.1"/>
    </source>
</evidence>
<evidence type="ECO:0000313" key="7">
    <source>
        <dbReference type="WBParaSite" id="HDID_0000292601-mRNA-1"/>
    </source>
</evidence>
<dbReference type="InterPro" id="IPR011992">
    <property type="entry name" value="EF-hand-dom_pair"/>
</dbReference>
<dbReference type="Gene3D" id="1.10.238.10">
    <property type="entry name" value="EF-hand"/>
    <property type="match status" value="1"/>
</dbReference>
<dbReference type="InterPro" id="IPR018247">
    <property type="entry name" value="EF_Hand_1_Ca_BS"/>
</dbReference>
<keyword evidence="1" id="KW-0106">Calcium</keyword>
<sequence length="70" mass="7592">MSNSALIKDFLDSVDKDGSGTIDSKELMDALEGSGLDESCFKRFIAEHDKDGDGKLNVKELTAFLESCGF</sequence>
<dbReference type="PROSITE" id="PS00018">
    <property type="entry name" value="EF_HAND_1"/>
    <property type="match status" value="2"/>
</dbReference>
<dbReference type="Pfam" id="PF13499">
    <property type="entry name" value="EF-hand_7"/>
    <property type="match status" value="1"/>
</dbReference>
<dbReference type="WBParaSite" id="HDID_0000292601-mRNA-1">
    <property type="protein sequence ID" value="HDID_0000292601-mRNA-1"/>
    <property type="gene ID" value="HDID_0000292601"/>
</dbReference>
<feature type="domain" description="EF-hand" evidence="2">
    <location>
        <begin position="2"/>
        <end position="37"/>
    </location>
</feature>
<gene>
    <name evidence="3" type="ORF">HDID_LOCUS2924</name>
    <name evidence="4" type="ORF">WMSIL1_LOCUS8264</name>
</gene>
<dbReference type="SUPFAM" id="SSF47473">
    <property type="entry name" value="EF-hand"/>
    <property type="match status" value="1"/>
</dbReference>
<dbReference type="InterPro" id="IPR002048">
    <property type="entry name" value="EF_hand_dom"/>
</dbReference>
<dbReference type="Proteomes" id="UP000274504">
    <property type="component" value="Unassembled WGS sequence"/>
</dbReference>
<organism evidence="7">
    <name type="scientific">Hymenolepis diminuta</name>
    <name type="common">Rat tapeworm</name>
    <dbReference type="NCBI Taxonomy" id="6216"/>
    <lineage>
        <taxon>Eukaryota</taxon>
        <taxon>Metazoa</taxon>
        <taxon>Spiralia</taxon>
        <taxon>Lophotrochozoa</taxon>
        <taxon>Platyhelminthes</taxon>
        <taxon>Cestoda</taxon>
        <taxon>Eucestoda</taxon>
        <taxon>Cyclophyllidea</taxon>
        <taxon>Hymenolepididae</taxon>
        <taxon>Hymenolepis</taxon>
    </lineage>
</organism>
<proteinExistence type="predicted"/>
<keyword evidence="6" id="KW-1185">Reference proteome</keyword>
<reference evidence="3 5" key="2">
    <citation type="submission" date="2018-11" db="EMBL/GenBank/DDBJ databases">
        <authorList>
            <consortium name="Pathogen Informatics"/>
        </authorList>
    </citation>
    <scope>NUCLEOTIDE SEQUENCE [LARGE SCALE GENOMIC DNA]</scope>
</reference>
<dbReference type="SMART" id="SM00054">
    <property type="entry name" value="EFh"/>
    <property type="match status" value="2"/>
</dbReference>
<reference evidence="4 6" key="3">
    <citation type="submission" date="2019-07" db="EMBL/GenBank/DDBJ databases">
        <authorList>
            <person name="Jastrzebski P J."/>
            <person name="Paukszto L."/>
            <person name="Jastrzebski P J."/>
        </authorList>
    </citation>
    <scope>NUCLEOTIDE SEQUENCE [LARGE SCALE GENOMIC DNA]</scope>
    <source>
        <strain evidence="4 6">WMS-il1</strain>
    </source>
</reference>
<dbReference type="STRING" id="6216.A0A0R3SDX8"/>
<dbReference type="EMBL" id="CABIJS010000322">
    <property type="protein sequence ID" value="VUZ49138.1"/>
    <property type="molecule type" value="Genomic_DNA"/>
</dbReference>
<dbReference type="EMBL" id="UYSG01000794">
    <property type="protein sequence ID" value="VDL24013.1"/>
    <property type="molecule type" value="Genomic_DNA"/>
</dbReference>
<dbReference type="PROSITE" id="PS50222">
    <property type="entry name" value="EF_HAND_2"/>
    <property type="match status" value="2"/>
</dbReference>
<evidence type="ECO:0000313" key="5">
    <source>
        <dbReference type="Proteomes" id="UP000274504"/>
    </source>
</evidence>
<reference evidence="7" key="1">
    <citation type="submission" date="2017-02" db="UniProtKB">
        <authorList>
            <consortium name="WormBaseParasite"/>
        </authorList>
    </citation>
    <scope>IDENTIFICATION</scope>
</reference>
<evidence type="ECO:0000313" key="4">
    <source>
        <dbReference type="EMBL" id="VUZ49138.1"/>
    </source>
</evidence>
<dbReference type="Proteomes" id="UP000321570">
    <property type="component" value="Unassembled WGS sequence"/>
</dbReference>
<dbReference type="OrthoDB" id="293868at2759"/>
<feature type="domain" description="EF-hand" evidence="2">
    <location>
        <begin position="41"/>
        <end position="70"/>
    </location>
</feature>
<accession>A0A0R3SDX8</accession>
<protein>
    <submittedName>
        <fullName evidence="7">EF-hand domain-containing protein</fullName>
    </submittedName>
</protein>
<name>A0A0R3SDX8_HYMDI</name>